<reference evidence="3 4" key="1">
    <citation type="submission" date="2018-05" db="EMBL/GenBank/DDBJ databases">
        <title>Genomic Encyclopedia of Type Strains, Phase III (KMG-III): the genomes of soil and plant-associated and newly described type strains.</title>
        <authorList>
            <person name="Whitman W."/>
        </authorList>
    </citation>
    <scope>NUCLEOTIDE SEQUENCE [LARGE SCALE GENOMIC DNA]</scope>
    <source>
        <strain evidence="3 4">CECT 5696</strain>
    </source>
</reference>
<dbReference type="Pfam" id="PF01551">
    <property type="entry name" value="Peptidase_M23"/>
    <property type="match status" value="1"/>
</dbReference>
<name>A0A2V2YV22_9BACL</name>
<dbReference type="RefSeq" id="WP_110044702.1">
    <property type="nucleotide sequence ID" value="NZ_CP054613.1"/>
</dbReference>
<dbReference type="InterPro" id="IPR011055">
    <property type="entry name" value="Dup_hybrid_motif"/>
</dbReference>
<comment type="caution">
    <text evidence="3">The sequence shown here is derived from an EMBL/GenBank/DDBJ whole genome shotgun (WGS) entry which is preliminary data.</text>
</comment>
<evidence type="ECO:0000313" key="4">
    <source>
        <dbReference type="Proteomes" id="UP000246635"/>
    </source>
</evidence>
<dbReference type="SUPFAM" id="SSF51261">
    <property type="entry name" value="Duplicated hybrid motif"/>
    <property type="match status" value="1"/>
</dbReference>
<keyword evidence="1" id="KW-1133">Transmembrane helix</keyword>
<dbReference type="CDD" id="cd12797">
    <property type="entry name" value="M23_peptidase"/>
    <property type="match status" value="1"/>
</dbReference>
<evidence type="ECO:0000259" key="2">
    <source>
        <dbReference type="Pfam" id="PF01551"/>
    </source>
</evidence>
<protein>
    <submittedName>
        <fullName evidence="3">Peptidase M23-like protein</fullName>
    </submittedName>
</protein>
<gene>
    <name evidence="3" type="ORF">DFQ01_110100</name>
</gene>
<keyword evidence="1" id="KW-0812">Transmembrane</keyword>
<dbReference type="PANTHER" id="PTHR21666:SF270">
    <property type="entry name" value="MUREIN HYDROLASE ACTIVATOR ENVC"/>
    <property type="match status" value="1"/>
</dbReference>
<dbReference type="Gene3D" id="2.70.70.10">
    <property type="entry name" value="Glucose Permease (Domain IIA)"/>
    <property type="match status" value="1"/>
</dbReference>
<dbReference type="InterPro" id="IPR016047">
    <property type="entry name" value="M23ase_b-sheet_dom"/>
</dbReference>
<evidence type="ECO:0000256" key="1">
    <source>
        <dbReference type="SAM" id="Phobius"/>
    </source>
</evidence>
<dbReference type="OrthoDB" id="9805070at2"/>
<evidence type="ECO:0000313" key="3">
    <source>
        <dbReference type="EMBL" id="PWW01210.1"/>
    </source>
</evidence>
<proteinExistence type="predicted"/>
<dbReference type="AlphaFoldDB" id="A0A2V2YV22"/>
<organism evidence="3 4">
    <name type="scientific">Paenibacillus cellulosilyticus</name>
    <dbReference type="NCBI Taxonomy" id="375489"/>
    <lineage>
        <taxon>Bacteria</taxon>
        <taxon>Bacillati</taxon>
        <taxon>Bacillota</taxon>
        <taxon>Bacilli</taxon>
        <taxon>Bacillales</taxon>
        <taxon>Paenibacillaceae</taxon>
        <taxon>Paenibacillus</taxon>
    </lineage>
</organism>
<keyword evidence="4" id="KW-1185">Reference proteome</keyword>
<sequence>MEKRMKNEQSALHDVNTTIRTIKRISTLIGLLTSPYVLIAIVIAAIGGLLLIVSFLPFLIFADPDNLRTEYSSGVGYYATQLDSDGTLYQWPVPSIATISSYFGERDIGEGTESHGGIDIADGAANTENQPIYAMAAGTVIVAGAASGFGQAIYIDHGEGLITKYGHLSTVMDVSVGDQVLKGQRIGFIGAGKVGRSTGPHLHFQVELDGRKVNPLIYVSPPVMGNVPIAFTYHPLNLDAMITFLKARNSALANEQILSMIDRAGRSQNIDPHLLLAITGQEQSFVPANHPHASEIIRNPWNVFGCWCSGKGATLQTEEAAAIAAKTIVKLSQGLPAGRDPVQWLVARDNPSGYYASDTGWWIGVSKFFKALLEAEE</sequence>
<feature type="transmembrane region" description="Helical" evidence="1">
    <location>
        <begin position="28"/>
        <end position="61"/>
    </location>
</feature>
<accession>A0A2V2YV22</accession>
<dbReference type="EMBL" id="QGTQ01000010">
    <property type="protein sequence ID" value="PWW01210.1"/>
    <property type="molecule type" value="Genomic_DNA"/>
</dbReference>
<dbReference type="GO" id="GO:0004222">
    <property type="term" value="F:metalloendopeptidase activity"/>
    <property type="evidence" value="ECO:0007669"/>
    <property type="project" value="TreeGrafter"/>
</dbReference>
<feature type="domain" description="M23ase beta-sheet core" evidence="2">
    <location>
        <begin position="114"/>
        <end position="215"/>
    </location>
</feature>
<dbReference type="PANTHER" id="PTHR21666">
    <property type="entry name" value="PEPTIDASE-RELATED"/>
    <property type="match status" value="1"/>
</dbReference>
<dbReference type="InterPro" id="IPR050570">
    <property type="entry name" value="Cell_wall_metabolism_enzyme"/>
</dbReference>
<keyword evidence="1" id="KW-0472">Membrane</keyword>
<dbReference type="Proteomes" id="UP000246635">
    <property type="component" value="Unassembled WGS sequence"/>
</dbReference>